<dbReference type="SUPFAM" id="SSF51735">
    <property type="entry name" value="NAD(P)-binding Rossmann-fold domains"/>
    <property type="match status" value="1"/>
</dbReference>
<dbReference type="GO" id="GO:0006694">
    <property type="term" value="P:steroid biosynthetic process"/>
    <property type="evidence" value="ECO:0007669"/>
    <property type="project" value="InterPro"/>
</dbReference>
<dbReference type="AlphaFoldDB" id="A0A1M4YQS1"/>
<dbReference type="Proteomes" id="UP000184501">
    <property type="component" value="Unassembled WGS sequence"/>
</dbReference>
<dbReference type="PANTHER" id="PTHR48079:SF6">
    <property type="entry name" value="NAD(P)-BINDING DOMAIN-CONTAINING PROTEIN-RELATED"/>
    <property type="match status" value="1"/>
</dbReference>
<evidence type="ECO:0000313" key="2">
    <source>
        <dbReference type="EMBL" id="SHF08110.1"/>
    </source>
</evidence>
<reference evidence="2 3" key="1">
    <citation type="submission" date="2016-11" db="EMBL/GenBank/DDBJ databases">
        <authorList>
            <person name="Jaros S."/>
            <person name="Januszkiewicz K."/>
            <person name="Wedrychowicz H."/>
        </authorList>
    </citation>
    <scope>NUCLEOTIDE SEQUENCE [LARGE SCALE GENOMIC DNA]</scope>
    <source>
        <strain evidence="2 3">DSM 44523</strain>
    </source>
</reference>
<accession>A0A1M4YQS1</accession>
<dbReference type="GO" id="GO:0004029">
    <property type="term" value="F:aldehyde dehydrogenase (NAD+) activity"/>
    <property type="evidence" value="ECO:0007669"/>
    <property type="project" value="TreeGrafter"/>
</dbReference>
<name>A0A1M4YQS1_STRHI</name>
<proteinExistence type="predicted"/>
<gene>
    <name evidence="2" type="ORF">SAMN05444320_102449</name>
</gene>
<dbReference type="PANTHER" id="PTHR48079">
    <property type="entry name" value="PROTEIN YEEZ"/>
    <property type="match status" value="1"/>
</dbReference>
<dbReference type="InterPro" id="IPR051783">
    <property type="entry name" value="NAD(P)-dependent_oxidoreduct"/>
</dbReference>
<protein>
    <submittedName>
        <fullName evidence="2">Nucleoside-diphosphate-sugar epimerase</fullName>
    </submittedName>
</protein>
<evidence type="ECO:0000259" key="1">
    <source>
        <dbReference type="Pfam" id="PF01073"/>
    </source>
</evidence>
<sequence length="367" mass="40262">MKVLVTGGGGFLGSVVCRQLTERGHTVRALHRNHYPHLDEWRVEQHLGDVRSGDATDRAVDGCDAVIHCAAKAGFWGPPAEYHDINVGGTENVLSACARHGIRWLVHTSSFCVVQDGGDLEGVDESVPYTQRFLAAYQHSKTVAEQRVLAANSPRLATIALRPHVIWGPGDPHFAPRILALARRGRLRVLGRSPKKIDSVYVDNAAEAHVLALDRLQVDRKLVAGKSYFITQGEPFPTDVTLNALLVAAGLEPEKRRLPVGLARVLGAALEFTYRLARVRSEPLLTRFLVNELSTAHWFDISAARRDLGYEPRVSAVEGLLRLSHHLAHERLTRFASLIGLAVEHELASLRQALVVPESAGEASCSR</sequence>
<dbReference type="OrthoDB" id="3174087at2"/>
<dbReference type="Pfam" id="PF01073">
    <property type="entry name" value="3Beta_HSD"/>
    <property type="match status" value="1"/>
</dbReference>
<dbReference type="RefSeq" id="WP_073480682.1">
    <property type="nucleotide sequence ID" value="NZ_FQVN01000002.1"/>
</dbReference>
<organism evidence="2 3">
    <name type="scientific">Streptoalloteichus hindustanus</name>
    <dbReference type="NCBI Taxonomy" id="2017"/>
    <lineage>
        <taxon>Bacteria</taxon>
        <taxon>Bacillati</taxon>
        <taxon>Actinomycetota</taxon>
        <taxon>Actinomycetes</taxon>
        <taxon>Pseudonocardiales</taxon>
        <taxon>Pseudonocardiaceae</taxon>
        <taxon>Streptoalloteichus</taxon>
    </lineage>
</organism>
<dbReference type="STRING" id="2017.SAMN05444320_102449"/>
<dbReference type="Gene3D" id="3.40.50.720">
    <property type="entry name" value="NAD(P)-binding Rossmann-like Domain"/>
    <property type="match status" value="1"/>
</dbReference>
<dbReference type="GO" id="GO:0016616">
    <property type="term" value="F:oxidoreductase activity, acting on the CH-OH group of donors, NAD or NADP as acceptor"/>
    <property type="evidence" value="ECO:0007669"/>
    <property type="project" value="InterPro"/>
</dbReference>
<feature type="domain" description="3-beta hydroxysteroid dehydrogenase/isomerase" evidence="1">
    <location>
        <begin position="4"/>
        <end position="259"/>
    </location>
</feature>
<keyword evidence="3" id="KW-1185">Reference proteome</keyword>
<evidence type="ECO:0000313" key="3">
    <source>
        <dbReference type="Proteomes" id="UP000184501"/>
    </source>
</evidence>
<dbReference type="EMBL" id="FQVN01000002">
    <property type="protein sequence ID" value="SHF08110.1"/>
    <property type="molecule type" value="Genomic_DNA"/>
</dbReference>
<dbReference type="GO" id="GO:0005737">
    <property type="term" value="C:cytoplasm"/>
    <property type="evidence" value="ECO:0007669"/>
    <property type="project" value="TreeGrafter"/>
</dbReference>
<dbReference type="InterPro" id="IPR036291">
    <property type="entry name" value="NAD(P)-bd_dom_sf"/>
</dbReference>
<dbReference type="InterPro" id="IPR002225">
    <property type="entry name" value="3Beta_OHSteriod_DH/Estase"/>
</dbReference>